<feature type="transmembrane region" description="Helical" evidence="7">
    <location>
        <begin position="46"/>
        <end position="72"/>
    </location>
</feature>
<proteinExistence type="predicted"/>
<accession>A0A1G6V9G9</accession>
<evidence type="ECO:0000313" key="10">
    <source>
        <dbReference type="Proteomes" id="UP000199416"/>
    </source>
</evidence>
<keyword evidence="4 7" id="KW-1133">Transmembrane helix</keyword>
<evidence type="ECO:0000256" key="7">
    <source>
        <dbReference type="SAM" id="Phobius"/>
    </source>
</evidence>
<comment type="subcellular location">
    <subcellularLocation>
        <location evidence="1">Cell membrane</location>
        <topology evidence="1">Single-pass membrane protein</topology>
    </subcellularLocation>
</comment>
<dbReference type="InterPro" id="IPR052027">
    <property type="entry name" value="PspC"/>
</dbReference>
<dbReference type="RefSeq" id="WP_091368965.1">
    <property type="nucleotide sequence ID" value="NZ_FMZF01000008.1"/>
</dbReference>
<keyword evidence="5 7" id="KW-0472">Membrane</keyword>
<dbReference type="AlphaFoldDB" id="A0A1G6V9G9"/>
<feature type="region of interest" description="Disordered" evidence="6">
    <location>
        <begin position="1"/>
        <end position="25"/>
    </location>
</feature>
<gene>
    <name evidence="9" type="ORF">SAMN05660690_4409</name>
</gene>
<dbReference type="PANTHER" id="PTHR33885">
    <property type="entry name" value="PHAGE SHOCK PROTEIN C"/>
    <property type="match status" value="1"/>
</dbReference>
<feature type="compositionally biased region" description="Pro residues" evidence="6">
    <location>
        <begin position="1"/>
        <end position="10"/>
    </location>
</feature>
<evidence type="ECO:0000256" key="4">
    <source>
        <dbReference type="ARBA" id="ARBA00022989"/>
    </source>
</evidence>
<evidence type="ECO:0000313" key="9">
    <source>
        <dbReference type="EMBL" id="SDD50232.1"/>
    </source>
</evidence>
<feature type="domain" description="Phage shock protein PspC N-terminal" evidence="8">
    <location>
        <begin position="19"/>
        <end position="76"/>
    </location>
</feature>
<dbReference type="OrthoDB" id="7359894at2"/>
<evidence type="ECO:0000256" key="3">
    <source>
        <dbReference type="ARBA" id="ARBA00022692"/>
    </source>
</evidence>
<evidence type="ECO:0000259" key="8">
    <source>
        <dbReference type="Pfam" id="PF04024"/>
    </source>
</evidence>
<dbReference type="STRING" id="1190417.SAMN05660690_4409"/>
<keyword evidence="2" id="KW-1003">Cell membrane</keyword>
<evidence type="ECO:0000256" key="5">
    <source>
        <dbReference type="ARBA" id="ARBA00023136"/>
    </source>
</evidence>
<keyword evidence="10" id="KW-1185">Reference proteome</keyword>
<organism evidence="9 10">
    <name type="scientific">Geodermatophilus telluris</name>
    <dbReference type="NCBI Taxonomy" id="1190417"/>
    <lineage>
        <taxon>Bacteria</taxon>
        <taxon>Bacillati</taxon>
        <taxon>Actinomycetota</taxon>
        <taxon>Actinomycetes</taxon>
        <taxon>Geodermatophilales</taxon>
        <taxon>Geodermatophilaceae</taxon>
        <taxon>Geodermatophilus</taxon>
    </lineage>
</organism>
<protein>
    <submittedName>
        <fullName evidence="9">Phage shock protein C (PspC) family protein</fullName>
    </submittedName>
</protein>
<dbReference type="InterPro" id="IPR007168">
    <property type="entry name" value="Phageshock_PspC_N"/>
</dbReference>
<dbReference type="Proteomes" id="UP000199416">
    <property type="component" value="Unassembled WGS sequence"/>
</dbReference>
<dbReference type="PANTHER" id="PTHR33885:SF3">
    <property type="entry name" value="PHAGE SHOCK PROTEIN C"/>
    <property type="match status" value="1"/>
</dbReference>
<dbReference type="Pfam" id="PF04024">
    <property type="entry name" value="PspC"/>
    <property type="match status" value="1"/>
</dbReference>
<evidence type="ECO:0000256" key="6">
    <source>
        <dbReference type="SAM" id="MobiDB-lite"/>
    </source>
</evidence>
<reference evidence="10" key="1">
    <citation type="submission" date="2016-10" db="EMBL/GenBank/DDBJ databases">
        <authorList>
            <person name="Varghese N."/>
            <person name="Submissions S."/>
        </authorList>
    </citation>
    <scope>NUCLEOTIDE SEQUENCE [LARGE SCALE GENOMIC DNA]</scope>
    <source>
        <strain evidence="10">DSM 45421</strain>
    </source>
</reference>
<evidence type="ECO:0000256" key="1">
    <source>
        <dbReference type="ARBA" id="ARBA00004162"/>
    </source>
</evidence>
<dbReference type="EMBL" id="FMZF01000008">
    <property type="protein sequence ID" value="SDD50232.1"/>
    <property type="molecule type" value="Genomic_DNA"/>
</dbReference>
<dbReference type="GO" id="GO:0005886">
    <property type="term" value="C:plasma membrane"/>
    <property type="evidence" value="ECO:0007669"/>
    <property type="project" value="UniProtKB-SubCell"/>
</dbReference>
<sequence>MTSNPLPPTALPTAPAPQRELRRSRSDRMLGGVCGGLAGYTGIDAVLWRAAIVALALAGGAGLVLYAVLWVLTPAEPLAPGQEPHPVDRFVDRLAGRGDDRF</sequence>
<evidence type="ECO:0000256" key="2">
    <source>
        <dbReference type="ARBA" id="ARBA00022475"/>
    </source>
</evidence>
<keyword evidence="3 7" id="KW-0812">Transmembrane</keyword>
<name>A0A1G6V9G9_9ACTN</name>